<feature type="domain" description="DDE-1" evidence="2">
    <location>
        <begin position="96"/>
        <end position="191"/>
    </location>
</feature>
<proteinExistence type="predicted"/>
<reference evidence="3" key="1">
    <citation type="submission" date="2020-11" db="EMBL/GenBank/DDBJ databases">
        <authorList>
            <person name="Tran Van P."/>
        </authorList>
    </citation>
    <scope>NUCLEOTIDE SEQUENCE</scope>
</reference>
<gene>
    <name evidence="3" type="ORF">TCMB3V08_LOCUS6348</name>
</gene>
<sequence>MFHVIIIDVTSTNQPKLMKLKPIQIEEHLKCQCSCKKVYPNLFGGRMEDYFGKTTLSTPDRYLNLELPVIGSLVYRESSALGHEATEVQLLSLQKTLQVVTCGNAMGQFVPPMILFKGQRLKPEWEENLPPGSNAVITFKGSMTCETFSQWIDHFSKYKATGDRALLIFDANETSKSTSAGSLVQNILNFYTSSRTLSTILSTPKMKTQRRQSINSRAQKVVKSLFEIKKSTTMPKAPKNKLSNNARRKGGDPASGDLSQPPVELGNTENTIHLRTECWLVRGPVTSMDGVTPEAISRDHMSTEGRGDKGGVEEITEKRVETSRASLQLDDCARTGHAKEVPPRPDPTRVPPPSPPPSHENPGFAPNSHFIIPIVVEAFEIYEWQLEIVQCPCGYQLARVGSEQHKPGQMGQQY</sequence>
<evidence type="ECO:0000313" key="3">
    <source>
        <dbReference type="EMBL" id="CAD7573718.1"/>
    </source>
</evidence>
<dbReference type="InterPro" id="IPR004875">
    <property type="entry name" value="DDE_SF_endonuclease_dom"/>
</dbReference>
<protein>
    <submittedName>
        <fullName evidence="3">(California timema) hypothetical protein</fullName>
    </submittedName>
</protein>
<dbReference type="Pfam" id="PF03184">
    <property type="entry name" value="DDE_1"/>
    <property type="match status" value="1"/>
</dbReference>
<dbReference type="AlphaFoldDB" id="A0A7R9P8H8"/>
<evidence type="ECO:0000259" key="2">
    <source>
        <dbReference type="Pfam" id="PF03184"/>
    </source>
</evidence>
<feature type="compositionally biased region" description="Pro residues" evidence="1">
    <location>
        <begin position="348"/>
        <end position="359"/>
    </location>
</feature>
<accession>A0A7R9P8H8</accession>
<feature type="region of interest" description="Disordered" evidence="1">
    <location>
        <begin position="291"/>
        <end position="364"/>
    </location>
</feature>
<evidence type="ECO:0000256" key="1">
    <source>
        <dbReference type="SAM" id="MobiDB-lite"/>
    </source>
</evidence>
<organism evidence="3">
    <name type="scientific">Timema californicum</name>
    <name type="common">California timema</name>
    <name type="synonym">Walking stick</name>
    <dbReference type="NCBI Taxonomy" id="61474"/>
    <lineage>
        <taxon>Eukaryota</taxon>
        <taxon>Metazoa</taxon>
        <taxon>Ecdysozoa</taxon>
        <taxon>Arthropoda</taxon>
        <taxon>Hexapoda</taxon>
        <taxon>Insecta</taxon>
        <taxon>Pterygota</taxon>
        <taxon>Neoptera</taxon>
        <taxon>Polyneoptera</taxon>
        <taxon>Phasmatodea</taxon>
        <taxon>Timematodea</taxon>
        <taxon>Timematoidea</taxon>
        <taxon>Timematidae</taxon>
        <taxon>Timema</taxon>
    </lineage>
</organism>
<feature type="compositionally biased region" description="Basic and acidic residues" evidence="1">
    <location>
        <begin position="296"/>
        <end position="322"/>
    </location>
</feature>
<feature type="region of interest" description="Disordered" evidence="1">
    <location>
        <begin position="229"/>
        <end position="267"/>
    </location>
</feature>
<feature type="compositionally biased region" description="Basic and acidic residues" evidence="1">
    <location>
        <begin position="331"/>
        <end position="347"/>
    </location>
</feature>
<name>A0A7R9P8H8_TIMCA</name>
<dbReference type="EMBL" id="OE181794">
    <property type="protein sequence ID" value="CAD7573718.1"/>
    <property type="molecule type" value="Genomic_DNA"/>
</dbReference>
<dbReference type="GO" id="GO:0003676">
    <property type="term" value="F:nucleic acid binding"/>
    <property type="evidence" value="ECO:0007669"/>
    <property type="project" value="InterPro"/>
</dbReference>